<dbReference type="PANTHER" id="PTHR43227">
    <property type="entry name" value="BLL4140 PROTEIN"/>
    <property type="match status" value="1"/>
</dbReference>
<evidence type="ECO:0000256" key="5">
    <source>
        <dbReference type="ARBA" id="ARBA00022989"/>
    </source>
</evidence>
<keyword evidence="3" id="KW-1003">Cell membrane</keyword>
<dbReference type="Proteomes" id="UP000261166">
    <property type="component" value="Unassembled WGS sequence"/>
</dbReference>
<dbReference type="InterPro" id="IPR050809">
    <property type="entry name" value="UgpAE/MalFG_permease"/>
</dbReference>
<dbReference type="OrthoDB" id="384651at2"/>
<dbReference type="Gene3D" id="1.10.3720.10">
    <property type="entry name" value="MetI-like"/>
    <property type="match status" value="1"/>
</dbReference>
<dbReference type="PANTHER" id="PTHR43227:SF11">
    <property type="entry name" value="BLL4140 PROTEIN"/>
    <property type="match status" value="1"/>
</dbReference>
<evidence type="ECO:0000256" key="2">
    <source>
        <dbReference type="ARBA" id="ARBA00022448"/>
    </source>
</evidence>
<sequence>MMIPAIVFFIIFAYIPMYGVVLAFKDFRIMDGIMASPWAGLKYFKKAFEDPYFLKTIENTLIISFGKLIFGFPLPILFAVLLNEIRGSKFRKFVQTVSYLPHFMSWVILGSIFFSLLSLGGPINSILDFFGLEKIMFMGNSDVFRQVLIVTDVWKGFGWGSVLYLAAIAGIDQEMYEAAKVDGANRLHNIIYITLPTILPVICINLILNLSGILNAGFDQVFNMYSETVYDVADIIDTYVYRIGLKSMQYSLSTAVGLFKSGIGLFMIIIVNFIIGKIGGKENTLW</sequence>
<dbReference type="InterPro" id="IPR035906">
    <property type="entry name" value="MetI-like_sf"/>
</dbReference>
<dbReference type="SUPFAM" id="SSF161098">
    <property type="entry name" value="MetI-like"/>
    <property type="match status" value="1"/>
</dbReference>
<comment type="similarity">
    <text evidence="7">Belongs to the binding-protein-dependent transport system permease family.</text>
</comment>
<evidence type="ECO:0000256" key="7">
    <source>
        <dbReference type="RuleBase" id="RU363032"/>
    </source>
</evidence>
<reference evidence="9 10" key="1">
    <citation type="submission" date="2018-08" db="EMBL/GenBank/DDBJ databases">
        <title>A genome reference for cultivated species of the human gut microbiota.</title>
        <authorList>
            <person name="Zou Y."/>
            <person name="Xue W."/>
            <person name="Luo G."/>
        </authorList>
    </citation>
    <scope>NUCLEOTIDE SEQUENCE [LARGE SCALE GENOMIC DNA]</scope>
    <source>
        <strain evidence="9 10">AF26-4BH</strain>
    </source>
</reference>
<proteinExistence type="inferred from homology"/>
<feature type="transmembrane region" description="Helical" evidence="7">
    <location>
        <begin position="190"/>
        <end position="214"/>
    </location>
</feature>
<feature type="transmembrane region" description="Helical" evidence="7">
    <location>
        <begin position="5"/>
        <end position="24"/>
    </location>
</feature>
<keyword evidence="2 7" id="KW-0813">Transport</keyword>
<dbReference type="PROSITE" id="PS50928">
    <property type="entry name" value="ABC_TM1"/>
    <property type="match status" value="1"/>
</dbReference>
<dbReference type="AlphaFoldDB" id="A0A3E3IZL1"/>
<comment type="caution">
    <text evidence="9">The sequence shown here is derived from an EMBL/GenBank/DDBJ whole genome shotgun (WGS) entry which is preliminary data.</text>
</comment>
<organism evidence="9 10">
    <name type="scientific">Eisenbergiella massiliensis</name>
    <dbReference type="NCBI Taxonomy" id="1720294"/>
    <lineage>
        <taxon>Bacteria</taxon>
        <taxon>Bacillati</taxon>
        <taxon>Bacillota</taxon>
        <taxon>Clostridia</taxon>
        <taxon>Lachnospirales</taxon>
        <taxon>Lachnospiraceae</taxon>
        <taxon>Eisenbergiella</taxon>
    </lineage>
</organism>
<feature type="transmembrane region" description="Helical" evidence="7">
    <location>
        <begin position="255"/>
        <end position="275"/>
    </location>
</feature>
<keyword evidence="6 7" id="KW-0472">Membrane</keyword>
<dbReference type="GO" id="GO:0055085">
    <property type="term" value="P:transmembrane transport"/>
    <property type="evidence" value="ECO:0007669"/>
    <property type="project" value="InterPro"/>
</dbReference>
<gene>
    <name evidence="9" type="ORF">DWY69_08845</name>
</gene>
<evidence type="ECO:0000256" key="1">
    <source>
        <dbReference type="ARBA" id="ARBA00004651"/>
    </source>
</evidence>
<name>A0A3E3IZL1_9FIRM</name>
<feature type="domain" description="ABC transmembrane type-1" evidence="8">
    <location>
        <begin position="57"/>
        <end position="271"/>
    </location>
</feature>
<feature type="transmembrane region" description="Helical" evidence="7">
    <location>
        <begin position="61"/>
        <end position="82"/>
    </location>
</feature>
<evidence type="ECO:0000256" key="6">
    <source>
        <dbReference type="ARBA" id="ARBA00023136"/>
    </source>
</evidence>
<evidence type="ECO:0000313" key="10">
    <source>
        <dbReference type="Proteomes" id="UP000261166"/>
    </source>
</evidence>
<feature type="transmembrane region" description="Helical" evidence="7">
    <location>
        <begin position="147"/>
        <end position="169"/>
    </location>
</feature>
<dbReference type="Pfam" id="PF00528">
    <property type="entry name" value="BPD_transp_1"/>
    <property type="match status" value="1"/>
</dbReference>
<accession>A0A3E3IZL1</accession>
<dbReference type="EMBL" id="QVLU01000006">
    <property type="protein sequence ID" value="RGE72512.1"/>
    <property type="molecule type" value="Genomic_DNA"/>
</dbReference>
<evidence type="ECO:0000259" key="8">
    <source>
        <dbReference type="PROSITE" id="PS50928"/>
    </source>
</evidence>
<comment type="subcellular location">
    <subcellularLocation>
        <location evidence="1 7">Cell membrane</location>
        <topology evidence="1 7">Multi-pass membrane protein</topology>
    </subcellularLocation>
</comment>
<evidence type="ECO:0000256" key="3">
    <source>
        <dbReference type="ARBA" id="ARBA00022475"/>
    </source>
</evidence>
<feature type="transmembrane region" description="Helical" evidence="7">
    <location>
        <begin position="103"/>
        <end position="127"/>
    </location>
</feature>
<dbReference type="GO" id="GO:0005886">
    <property type="term" value="C:plasma membrane"/>
    <property type="evidence" value="ECO:0007669"/>
    <property type="project" value="UniProtKB-SubCell"/>
</dbReference>
<keyword evidence="5 7" id="KW-1133">Transmembrane helix</keyword>
<dbReference type="InterPro" id="IPR000515">
    <property type="entry name" value="MetI-like"/>
</dbReference>
<keyword evidence="4 7" id="KW-0812">Transmembrane</keyword>
<dbReference type="CDD" id="cd06261">
    <property type="entry name" value="TM_PBP2"/>
    <property type="match status" value="1"/>
</dbReference>
<evidence type="ECO:0000256" key="4">
    <source>
        <dbReference type="ARBA" id="ARBA00022692"/>
    </source>
</evidence>
<evidence type="ECO:0000313" key="9">
    <source>
        <dbReference type="EMBL" id="RGE72512.1"/>
    </source>
</evidence>
<protein>
    <submittedName>
        <fullName evidence="9">Sugar ABC transporter permease</fullName>
    </submittedName>
</protein>